<reference evidence="7" key="1">
    <citation type="journal article" date="2020" name="mSystems">
        <title>Genome- and Community-Level Interaction Insights into Carbon Utilization and Element Cycling Functions of Hydrothermarchaeota in Hydrothermal Sediment.</title>
        <authorList>
            <person name="Zhou Z."/>
            <person name="Liu Y."/>
            <person name="Xu W."/>
            <person name="Pan J."/>
            <person name="Luo Z.H."/>
            <person name="Li M."/>
        </authorList>
    </citation>
    <scope>NUCLEOTIDE SEQUENCE</scope>
    <source>
        <strain evidence="7">SpSt-997</strain>
    </source>
</reference>
<dbReference type="Gene3D" id="3.50.50.60">
    <property type="entry name" value="FAD/NAD(P)-binding domain"/>
    <property type="match status" value="2"/>
</dbReference>
<keyword evidence="4" id="KW-0560">Oxidoreductase</keyword>
<dbReference type="InterPro" id="IPR000172">
    <property type="entry name" value="GMC_OxRdtase_N"/>
</dbReference>
<dbReference type="SUPFAM" id="SSF51905">
    <property type="entry name" value="FAD/NAD(P)-binding domain"/>
    <property type="match status" value="1"/>
</dbReference>
<keyword evidence="3" id="KW-0274">FAD</keyword>
<dbReference type="InterPro" id="IPR036188">
    <property type="entry name" value="FAD/NAD-bd_sf"/>
</dbReference>
<dbReference type="InterPro" id="IPR007867">
    <property type="entry name" value="GMC_OxRtase_C"/>
</dbReference>
<evidence type="ECO:0000259" key="5">
    <source>
        <dbReference type="Pfam" id="PF00732"/>
    </source>
</evidence>
<gene>
    <name evidence="7" type="ORF">ENY07_06995</name>
</gene>
<dbReference type="GO" id="GO:0050660">
    <property type="term" value="F:flavin adenine dinucleotide binding"/>
    <property type="evidence" value="ECO:0007669"/>
    <property type="project" value="InterPro"/>
</dbReference>
<dbReference type="EMBL" id="DTQM01000134">
    <property type="protein sequence ID" value="HGC42952.1"/>
    <property type="molecule type" value="Genomic_DNA"/>
</dbReference>
<comment type="similarity">
    <text evidence="1">Belongs to the GMC oxidoreductase family.</text>
</comment>
<sequence>MSVRMKPVDAVVIGFGWSGALLAETLSAAGLSVVALERGPWRDTATSFPPARAPDELRYAVRHDLVVAPAESTITFRNTIAQTALPVRAWGSFLPASGAGGGGVHWNGQTWRFLPSDFSLRSHLTKRYGSRFIAPDITIQDWPVSYAELEPYYDRFEYMCGISGKAGNLAGVIQPGGNPFEGRRAREYPTPPMKMPYAPTLFAEAARELGYHPFPQPSANLSQSYTNPLGVTLGPCTYCGFCERFGCGNYSKASPQTVLFPLLAARENFSLRTECEVLAIAHDPRARRARGVSYVDAAGTEVFQPAEIVVLAAFMLENVRLLRLSGIGAPYDLRSGQGVIGRNFSYQTTSSVQVSFADKLLNPFIGAGALGMIVDDFNGDVFDHAALGFIGGAYLGLLATNGRPILNHPTPPGTPRWGRAWKTAVAQSYRRTTRLITAGSSMSHRGAFCDLDPTYRDRLGRPLLRLTFDFHPNDLLMSDFVTERLGEIARAMRPSRMVVEKRHAPYSMVPYQSTHTVGGAIAGDDPATSAVNSYLQSWDLDNLFVVGGSAFPQNPGYNPTGTIAALALRSAEAIVTRYRHAPGPLA</sequence>
<evidence type="ECO:0000256" key="2">
    <source>
        <dbReference type="ARBA" id="ARBA00022630"/>
    </source>
</evidence>
<evidence type="ECO:0000256" key="1">
    <source>
        <dbReference type="ARBA" id="ARBA00010790"/>
    </source>
</evidence>
<protein>
    <submittedName>
        <fullName evidence="7">GMC family oxidoreductase</fullName>
    </submittedName>
</protein>
<evidence type="ECO:0000313" key="7">
    <source>
        <dbReference type="EMBL" id="HGC42952.1"/>
    </source>
</evidence>
<dbReference type="PANTHER" id="PTHR46056:SF12">
    <property type="entry name" value="LONG-CHAIN-ALCOHOL OXIDASE"/>
    <property type="match status" value="1"/>
</dbReference>
<dbReference type="PANTHER" id="PTHR46056">
    <property type="entry name" value="LONG-CHAIN-ALCOHOL OXIDASE"/>
    <property type="match status" value="1"/>
</dbReference>
<keyword evidence="2" id="KW-0285">Flavoprotein</keyword>
<evidence type="ECO:0000259" key="6">
    <source>
        <dbReference type="Pfam" id="PF05199"/>
    </source>
</evidence>
<dbReference type="AlphaFoldDB" id="A0A8J4M5Q3"/>
<proteinExistence type="inferred from homology"/>
<organism evidence="7">
    <name type="scientific">Acidicaldus sp</name>
    <dbReference type="NCBI Taxonomy" id="1872105"/>
    <lineage>
        <taxon>Bacteria</taxon>
        <taxon>Pseudomonadati</taxon>
        <taxon>Pseudomonadota</taxon>
        <taxon>Alphaproteobacteria</taxon>
        <taxon>Acetobacterales</taxon>
        <taxon>Acetobacteraceae</taxon>
        <taxon>Acidicaldus</taxon>
    </lineage>
</organism>
<comment type="caution">
    <text evidence="7">The sequence shown here is derived from an EMBL/GenBank/DDBJ whole genome shotgun (WGS) entry which is preliminary data.</text>
</comment>
<feature type="domain" description="Glucose-methanol-choline oxidoreductase N-terminal" evidence="5">
    <location>
        <begin position="234"/>
        <end position="347"/>
    </location>
</feature>
<dbReference type="Pfam" id="PF00732">
    <property type="entry name" value="GMC_oxred_N"/>
    <property type="match status" value="1"/>
</dbReference>
<feature type="domain" description="Glucose-methanol-choline oxidoreductase C-terminal" evidence="6">
    <location>
        <begin position="456"/>
        <end position="567"/>
    </location>
</feature>
<name>A0A8J4M5Q3_9PROT</name>
<evidence type="ECO:0000256" key="4">
    <source>
        <dbReference type="ARBA" id="ARBA00023002"/>
    </source>
</evidence>
<dbReference type="Pfam" id="PF05199">
    <property type="entry name" value="GMC_oxred_C"/>
    <property type="match status" value="1"/>
</dbReference>
<dbReference type="GO" id="GO:0016614">
    <property type="term" value="F:oxidoreductase activity, acting on CH-OH group of donors"/>
    <property type="evidence" value="ECO:0007669"/>
    <property type="project" value="InterPro"/>
</dbReference>
<evidence type="ECO:0000256" key="3">
    <source>
        <dbReference type="ARBA" id="ARBA00022827"/>
    </source>
</evidence>
<accession>A0A8J4M5Q3</accession>